<dbReference type="InterPro" id="IPR045069">
    <property type="entry name" value="MATE_euk"/>
</dbReference>
<dbReference type="Proteomes" id="UP001341281">
    <property type="component" value="Chromosome 03"/>
</dbReference>
<evidence type="ECO:0000256" key="3">
    <source>
        <dbReference type="ARBA" id="ARBA00022692"/>
    </source>
</evidence>
<keyword evidence="8" id="KW-1185">Reference proteome</keyword>
<evidence type="ECO:0000256" key="2">
    <source>
        <dbReference type="ARBA" id="ARBA00010199"/>
    </source>
</evidence>
<reference evidence="7 8" key="1">
    <citation type="submission" date="2024-02" db="EMBL/GenBank/DDBJ databases">
        <title>High-quality chromosome-scale genome assembly of Pensacola bahiagrass (Paspalum notatum Flugge var. saurae).</title>
        <authorList>
            <person name="Vega J.M."/>
            <person name="Podio M."/>
            <person name="Orjuela J."/>
            <person name="Siena L.A."/>
            <person name="Pessino S.C."/>
            <person name="Combes M.C."/>
            <person name="Mariac C."/>
            <person name="Albertini E."/>
            <person name="Pupilli F."/>
            <person name="Ortiz J.P.A."/>
            <person name="Leblanc O."/>
        </authorList>
    </citation>
    <scope>NUCLEOTIDE SEQUENCE [LARGE SCALE GENOMIC DNA]</scope>
    <source>
        <strain evidence="7">R1</strain>
        <tissue evidence="7">Leaf</tissue>
    </source>
</reference>
<dbReference type="GO" id="GO:0015297">
    <property type="term" value="F:antiporter activity"/>
    <property type="evidence" value="ECO:0007669"/>
    <property type="project" value="InterPro"/>
</dbReference>
<comment type="similarity">
    <text evidence="2 6">Belongs to the multi antimicrobial extrusion (MATE) (TC 2.A.66.1) family.</text>
</comment>
<comment type="caution">
    <text evidence="6">Lacks conserved residue(s) required for the propagation of feature annotation.</text>
</comment>
<dbReference type="GO" id="GO:1990961">
    <property type="term" value="P:xenobiotic detoxification by transmembrane export across the plasma membrane"/>
    <property type="evidence" value="ECO:0007669"/>
    <property type="project" value="InterPro"/>
</dbReference>
<accession>A0AAQ3T3S5</accession>
<dbReference type="EMBL" id="CP144747">
    <property type="protein sequence ID" value="WVZ64704.1"/>
    <property type="molecule type" value="Genomic_DNA"/>
</dbReference>
<dbReference type="PANTHER" id="PTHR11206">
    <property type="entry name" value="MULTIDRUG RESISTANCE PROTEIN"/>
    <property type="match status" value="1"/>
</dbReference>
<feature type="transmembrane region" description="Helical" evidence="6">
    <location>
        <begin position="126"/>
        <end position="144"/>
    </location>
</feature>
<dbReference type="CDD" id="cd13132">
    <property type="entry name" value="MATE_eukaryotic"/>
    <property type="match status" value="1"/>
</dbReference>
<feature type="transmembrane region" description="Helical" evidence="6">
    <location>
        <begin position="344"/>
        <end position="367"/>
    </location>
</feature>
<feature type="transmembrane region" description="Helical" evidence="6">
    <location>
        <begin position="226"/>
        <end position="245"/>
    </location>
</feature>
<comment type="subcellular location">
    <subcellularLocation>
        <location evidence="1">Membrane</location>
        <topology evidence="1">Multi-pass membrane protein</topology>
    </subcellularLocation>
</comment>
<evidence type="ECO:0000313" key="8">
    <source>
        <dbReference type="Proteomes" id="UP001341281"/>
    </source>
</evidence>
<evidence type="ECO:0000256" key="5">
    <source>
        <dbReference type="ARBA" id="ARBA00023136"/>
    </source>
</evidence>
<evidence type="ECO:0000313" key="7">
    <source>
        <dbReference type="EMBL" id="WVZ64704.1"/>
    </source>
</evidence>
<name>A0AAQ3T3S5_PASNO</name>
<feature type="transmembrane region" description="Helical" evidence="6">
    <location>
        <begin position="300"/>
        <end position="323"/>
    </location>
</feature>
<gene>
    <name evidence="7" type="ORF">U9M48_014188</name>
</gene>
<organism evidence="7 8">
    <name type="scientific">Paspalum notatum var. saurae</name>
    <dbReference type="NCBI Taxonomy" id="547442"/>
    <lineage>
        <taxon>Eukaryota</taxon>
        <taxon>Viridiplantae</taxon>
        <taxon>Streptophyta</taxon>
        <taxon>Embryophyta</taxon>
        <taxon>Tracheophyta</taxon>
        <taxon>Spermatophyta</taxon>
        <taxon>Magnoliopsida</taxon>
        <taxon>Liliopsida</taxon>
        <taxon>Poales</taxon>
        <taxon>Poaceae</taxon>
        <taxon>PACMAD clade</taxon>
        <taxon>Panicoideae</taxon>
        <taxon>Andropogonodae</taxon>
        <taxon>Paspaleae</taxon>
        <taxon>Paspalinae</taxon>
        <taxon>Paspalum</taxon>
    </lineage>
</organism>
<evidence type="ECO:0000256" key="4">
    <source>
        <dbReference type="ARBA" id="ARBA00022989"/>
    </source>
</evidence>
<evidence type="ECO:0000256" key="1">
    <source>
        <dbReference type="ARBA" id="ARBA00004141"/>
    </source>
</evidence>
<proteinExistence type="inferred from homology"/>
<feature type="transmembrane region" description="Helical" evidence="6">
    <location>
        <begin position="417"/>
        <end position="439"/>
    </location>
</feature>
<sequence length="512" mass="55087">MVLMKRLASKVWEESRILWRVSFPAILTEVFQFSIGFVTTAFVGHLGEVELAAVTVVENIVEGFAFGVLVTHTHLHCNSGSHYQERSLSAVTRTAQFGMSSALDTLCGQAVGAGRLDALGVYTQQSWIVCGATALALAPAYVFAAPVLGSLLRQPADVAAAAGPYARWAAPRLLAHAANYPLLKFFQAQSKVWPVAAISGTALAVHAALTYAAVGRLGLGLRGAAVAGNVSHWLVFAAQFVYMVHGGRFADSWKGFSTRAFSNLGAFVKLSFVSAAMICLEDWYYTALLILVGLLKNAKLQLYIMSICINYEFWTMMVALGFSTAISVRVSNELGANRPKAAQFSVVVAVSTSALIGAVFMAIFLIWRTSLPKFFSDSQEVIHGASKLGYVLAVTVFLSTIWPLLSGVAVGSGLQVLVAFINVGCYYLVGIPLGVLFGFKLKLGALGIWIGMLTGTLLQIAILLFVIIRMKWEKQAMMAAARIREWGGKNNEDQELIASNINDQLGHVDSGN</sequence>
<protein>
    <recommendedName>
        <fullName evidence="6">Protein DETOXIFICATION</fullName>
    </recommendedName>
    <alternativeName>
        <fullName evidence="6">Multidrug and toxic compound extrusion protein</fullName>
    </alternativeName>
</protein>
<dbReference type="AlphaFoldDB" id="A0AAQ3T3S5"/>
<dbReference type="InterPro" id="IPR002528">
    <property type="entry name" value="MATE_fam"/>
</dbReference>
<dbReference type="NCBIfam" id="TIGR00797">
    <property type="entry name" value="matE"/>
    <property type="match status" value="1"/>
</dbReference>
<dbReference type="GO" id="GO:0042910">
    <property type="term" value="F:xenobiotic transmembrane transporter activity"/>
    <property type="evidence" value="ECO:0007669"/>
    <property type="project" value="InterPro"/>
</dbReference>
<evidence type="ECO:0000256" key="6">
    <source>
        <dbReference type="RuleBase" id="RU004914"/>
    </source>
</evidence>
<feature type="transmembrane region" description="Helical" evidence="6">
    <location>
        <begin position="387"/>
        <end position="405"/>
    </location>
</feature>
<keyword evidence="4 6" id="KW-1133">Transmembrane helix</keyword>
<keyword evidence="5 6" id="KW-0472">Membrane</keyword>
<keyword evidence="3 6" id="KW-0812">Transmembrane</keyword>
<dbReference type="GO" id="GO:0016020">
    <property type="term" value="C:membrane"/>
    <property type="evidence" value="ECO:0007669"/>
    <property type="project" value="UniProtKB-SubCell"/>
</dbReference>
<feature type="transmembrane region" description="Helical" evidence="6">
    <location>
        <begin position="445"/>
        <end position="468"/>
    </location>
</feature>
<dbReference type="Pfam" id="PF01554">
    <property type="entry name" value="MatE"/>
    <property type="match status" value="3"/>
</dbReference>
<feature type="transmembrane region" description="Helical" evidence="6">
    <location>
        <begin position="192"/>
        <end position="214"/>
    </location>
</feature>
<feature type="transmembrane region" description="Helical" evidence="6">
    <location>
        <begin position="266"/>
        <end position="294"/>
    </location>
</feature>